<evidence type="ECO:0000256" key="1">
    <source>
        <dbReference type="ARBA" id="ARBA00022574"/>
    </source>
</evidence>
<name>A0A813XCV7_9BILA</name>
<keyword evidence="2" id="KW-0677">Repeat</keyword>
<comment type="caution">
    <text evidence="5">The sequence shown here is derived from an EMBL/GenBank/DDBJ whole genome shotgun (WGS) entry which is preliminary data.</text>
</comment>
<dbReference type="InterPro" id="IPR001680">
    <property type="entry name" value="WD40_rpt"/>
</dbReference>
<dbReference type="SUPFAM" id="SSF50978">
    <property type="entry name" value="WD40 repeat-like"/>
    <property type="match status" value="1"/>
</dbReference>
<dbReference type="InterPro" id="IPR019775">
    <property type="entry name" value="WD40_repeat_CS"/>
</dbReference>
<feature type="region of interest" description="Disordered" evidence="4">
    <location>
        <begin position="1"/>
        <end position="26"/>
    </location>
</feature>
<protein>
    <submittedName>
        <fullName evidence="5">Uncharacterized protein</fullName>
    </submittedName>
</protein>
<dbReference type="AlphaFoldDB" id="A0A813XCV7"/>
<proteinExistence type="predicted"/>
<dbReference type="EMBL" id="CAJNOU010000120">
    <property type="protein sequence ID" value="CAF0874191.1"/>
    <property type="molecule type" value="Genomic_DNA"/>
</dbReference>
<dbReference type="InterPro" id="IPR036322">
    <property type="entry name" value="WD40_repeat_dom_sf"/>
</dbReference>
<feature type="compositionally biased region" description="Polar residues" evidence="4">
    <location>
        <begin position="98"/>
        <end position="111"/>
    </location>
</feature>
<dbReference type="Proteomes" id="UP000663889">
    <property type="component" value="Unassembled WGS sequence"/>
</dbReference>
<feature type="region of interest" description="Disordered" evidence="4">
    <location>
        <begin position="44"/>
        <end position="111"/>
    </location>
</feature>
<dbReference type="InterPro" id="IPR015943">
    <property type="entry name" value="WD40/YVTN_repeat-like_dom_sf"/>
</dbReference>
<reference evidence="5" key="1">
    <citation type="submission" date="2021-02" db="EMBL/GenBank/DDBJ databases">
        <authorList>
            <person name="Nowell W R."/>
        </authorList>
    </citation>
    <scope>NUCLEOTIDE SEQUENCE</scope>
</reference>
<evidence type="ECO:0000256" key="4">
    <source>
        <dbReference type="SAM" id="MobiDB-lite"/>
    </source>
</evidence>
<dbReference type="PANTHER" id="PTHR45532:SF1">
    <property type="entry name" value="WD REPEAT-CONTAINING PROTEIN 97"/>
    <property type="match status" value="1"/>
</dbReference>
<gene>
    <name evidence="5" type="ORF">SEV965_LOCUS4277</name>
</gene>
<evidence type="ECO:0000256" key="3">
    <source>
        <dbReference type="PROSITE-ProRule" id="PRU00221"/>
    </source>
</evidence>
<keyword evidence="1 3" id="KW-0853">WD repeat</keyword>
<dbReference type="PROSITE" id="PS50082">
    <property type="entry name" value="WD_REPEATS_2"/>
    <property type="match status" value="1"/>
</dbReference>
<evidence type="ECO:0000313" key="5">
    <source>
        <dbReference type="EMBL" id="CAF0874191.1"/>
    </source>
</evidence>
<organism evidence="5 6">
    <name type="scientific">Rotaria sordida</name>
    <dbReference type="NCBI Taxonomy" id="392033"/>
    <lineage>
        <taxon>Eukaryota</taxon>
        <taxon>Metazoa</taxon>
        <taxon>Spiralia</taxon>
        <taxon>Gnathifera</taxon>
        <taxon>Rotifera</taxon>
        <taxon>Eurotatoria</taxon>
        <taxon>Bdelloidea</taxon>
        <taxon>Philodinida</taxon>
        <taxon>Philodinidae</taxon>
        <taxon>Rotaria</taxon>
    </lineage>
</organism>
<dbReference type="PANTHER" id="PTHR45532">
    <property type="entry name" value="WD REPEAT-CONTAINING PROTEIN 97"/>
    <property type="match status" value="1"/>
</dbReference>
<dbReference type="PROSITE" id="PS00678">
    <property type="entry name" value="WD_REPEATS_1"/>
    <property type="match status" value="1"/>
</dbReference>
<feature type="repeat" description="WD" evidence="3">
    <location>
        <begin position="595"/>
        <end position="636"/>
    </location>
</feature>
<feature type="compositionally biased region" description="Polar residues" evidence="4">
    <location>
        <begin position="50"/>
        <end position="84"/>
    </location>
</feature>
<sequence length="815" mass="94757">MKLAKSHLHLEENSHLQNSTISKDDDSKRLHAHIEAIHTDTLQKEEQQLEKSSLPSFNQKSVHAVTTTNTQPSSDEIANSTSSEQHARRTVTFDDDNAPSQSISNRPIRTSYVNFRLPNHDSISNDQQETELPNNRQPLDTAVASGTMSLPTQDLNHLLSEDEYIPGGFANLDHELEEEFLNDFADEFDDETTRRNRYSSSIRPSDHTVQITRSPIELWQRARILIAIHLYKVQNKTLNPYDNTFATSTIIDPLKRKIIDDNRLSNGIDEFNYLEKIFEQKENIEERKITFGLSIIQQFSLDSSQQYQCVDFYDVGQGYIIMCNVVNLDKPQVNVKDYSNLGQLQSYSILICKEKNKRNEYECFISDKSNDKKCHVSEPILNLTIDSSLTKASKLVVYPINKKSSNKLQSIEFDCPFQFNFMICIPILRLMLGFINIKKQKSLMIIIGDASRKGVFLSKQDIPDYVYSILYIHESTMLFVGCMGRVLLYNTQPLQFTSQPLFVSELANLPFQSMEPIIHICQVITHRAIGLLSNRYFILWQYTPNENLLIKFCNPYRYDFIRCHYNSKFDYIIFAFIDGFILIYQINQMKQIRRYHYHWKMITDLKNSKDQNLLLSSSIDHIINVWNLETLQHIYQYNTNEEIFQIDIIHENLFYYRTLKHIILFKLNLHTILFSITKTKVKSLKLFTDMQRIARIIALAEDNSSILISPVSGCCLTYVSNIAKKPIKQILHDISRKKAAMICRFTVTESDSSQSDNENSRSSNIDRLSIISDDSNWFDLAEDVKDILRMKKYEIRHQNKQLNTITTEINEQSLS</sequence>
<accession>A0A813XCV7</accession>
<evidence type="ECO:0000256" key="2">
    <source>
        <dbReference type="ARBA" id="ARBA00022737"/>
    </source>
</evidence>
<evidence type="ECO:0000313" key="6">
    <source>
        <dbReference type="Proteomes" id="UP000663889"/>
    </source>
</evidence>
<dbReference type="Gene3D" id="2.130.10.10">
    <property type="entry name" value="YVTN repeat-like/Quinoprotein amine dehydrogenase"/>
    <property type="match status" value="1"/>
</dbReference>